<reference evidence="1 2" key="1">
    <citation type="journal article" date="2015" name="Nature">
        <title>rRNA introns, odd ribosomes, and small enigmatic genomes across a large radiation of phyla.</title>
        <authorList>
            <person name="Brown C.T."/>
            <person name="Hug L.A."/>
            <person name="Thomas B.C."/>
            <person name="Sharon I."/>
            <person name="Castelle C.J."/>
            <person name="Singh A."/>
            <person name="Wilkins M.J."/>
            <person name="Williams K.H."/>
            <person name="Banfield J.F."/>
        </authorList>
    </citation>
    <scope>NUCLEOTIDE SEQUENCE [LARGE SCALE GENOMIC DNA]</scope>
</reference>
<accession>A0A0G1PNH4</accession>
<evidence type="ECO:0008006" key="3">
    <source>
        <dbReference type="Google" id="ProtNLM"/>
    </source>
</evidence>
<dbReference type="PROSITE" id="PS51257">
    <property type="entry name" value="PROKAR_LIPOPROTEIN"/>
    <property type="match status" value="1"/>
</dbReference>
<evidence type="ECO:0000313" key="1">
    <source>
        <dbReference type="EMBL" id="KKU34311.1"/>
    </source>
</evidence>
<gene>
    <name evidence="1" type="ORF">UX45_C0001G0020</name>
</gene>
<sequence length="188" mass="20787">MSKRIFFIPLLVLVLIGAGCQTNTIQDDSDTETTLGITSETFESEQGDFSYTLTWNTGLLSLSEKVSTEASEHAPSFAVVGGGNITVVTGLMDSPEYQMSTFINDMYYEGDREKIWLSEVVPSEAGMNNPVYFFSQPVDWNPACIVQYGAIKGLNEALLIRLEDCEGNDMKSSEAFHDLLSDLIITRK</sequence>
<protein>
    <recommendedName>
        <fullName evidence="3">Lipoprotein</fullName>
    </recommendedName>
</protein>
<evidence type="ECO:0000313" key="2">
    <source>
        <dbReference type="Proteomes" id="UP000034705"/>
    </source>
</evidence>
<organism evidence="1 2">
    <name type="scientific">Candidatus Uhrbacteria bacterium GW2011_GWF2_46_218</name>
    <dbReference type="NCBI Taxonomy" id="1619001"/>
    <lineage>
        <taxon>Bacteria</taxon>
        <taxon>Candidatus Uhriibacteriota</taxon>
    </lineage>
</organism>
<dbReference type="Proteomes" id="UP000034705">
    <property type="component" value="Unassembled WGS sequence"/>
</dbReference>
<comment type="caution">
    <text evidence="1">The sequence shown here is derived from an EMBL/GenBank/DDBJ whole genome shotgun (WGS) entry which is preliminary data.</text>
</comment>
<name>A0A0G1PNH4_9BACT</name>
<proteinExistence type="predicted"/>
<dbReference type="EMBL" id="LCMG01000001">
    <property type="protein sequence ID" value="KKU34311.1"/>
    <property type="molecule type" value="Genomic_DNA"/>
</dbReference>
<dbReference type="AlphaFoldDB" id="A0A0G1PNH4"/>